<dbReference type="CDD" id="cd00051">
    <property type="entry name" value="EFh"/>
    <property type="match status" value="1"/>
</dbReference>
<evidence type="ECO:0000256" key="3">
    <source>
        <dbReference type="ARBA" id="ARBA00022475"/>
    </source>
</evidence>
<evidence type="ECO:0000313" key="22">
    <source>
        <dbReference type="EMBL" id="KAG7386068.1"/>
    </source>
</evidence>
<dbReference type="Pfam" id="PF12796">
    <property type="entry name" value="Ank_2"/>
    <property type="match status" value="1"/>
</dbReference>
<dbReference type="Pfam" id="PF13499">
    <property type="entry name" value="EF-hand_7"/>
    <property type="match status" value="1"/>
</dbReference>
<keyword evidence="9" id="KW-0418">Kinase</keyword>
<accession>A0A8T1W0L6</accession>
<evidence type="ECO:0000259" key="20">
    <source>
        <dbReference type="PROSITE" id="PS50020"/>
    </source>
</evidence>
<keyword evidence="6" id="KW-0732">Signal</keyword>
<feature type="region of interest" description="Disordered" evidence="19">
    <location>
        <begin position="611"/>
        <end position="632"/>
    </location>
</feature>
<dbReference type="InterPro" id="IPR002110">
    <property type="entry name" value="Ankyrin_rpt"/>
</dbReference>
<dbReference type="InterPro" id="IPR001202">
    <property type="entry name" value="WW_dom"/>
</dbReference>
<evidence type="ECO:0000313" key="23">
    <source>
        <dbReference type="Proteomes" id="UP000694044"/>
    </source>
</evidence>
<evidence type="ECO:0000256" key="15">
    <source>
        <dbReference type="ARBA" id="ARBA00023157"/>
    </source>
</evidence>
<evidence type="ECO:0000256" key="1">
    <source>
        <dbReference type="ARBA" id="ARBA00004251"/>
    </source>
</evidence>
<reference evidence="22" key="1">
    <citation type="submission" date="2021-02" db="EMBL/GenBank/DDBJ databases">
        <authorList>
            <person name="Palmer J.M."/>
        </authorList>
    </citation>
    <scope>NUCLEOTIDE SEQUENCE</scope>
    <source>
        <strain evidence="22">SCRP734</strain>
    </source>
</reference>
<dbReference type="OrthoDB" id="26525at2759"/>
<evidence type="ECO:0000256" key="12">
    <source>
        <dbReference type="ARBA" id="ARBA00023043"/>
    </source>
</evidence>
<dbReference type="SMART" id="SM00248">
    <property type="entry name" value="ANK"/>
    <property type="match status" value="4"/>
</dbReference>
<keyword evidence="16" id="KW-0675">Receptor</keyword>
<evidence type="ECO:0000256" key="13">
    <source>
        <dbReference type="ARBA" id="ARBA00023136"/>
    </source>
</evidence>
<dbReference type="GO" id="GO:0005509">
    <property type="term" value="F:calcium ion binding"/>
    <property type="evidence" value="ECO:0007669"/>
    <property type="project" value="InterPro"/>
</dbReference>
<dbReference type="PANTHER" id="PTHR24173">
    <property type="entry name" value="ANKYRIN REPEAT CONTAINING"/>
    <property type="match status" value="1"/>
</dbReference>
<evidence type="ECO:0000256" key="11">
    <source>
        <dbReference type="ARBA" id="ARBA00022989"/>
    </source>
</evidence>
<feature type="compositionally biased region" description="Low complexity" evidence="19">
    <location>
        <begin position="1"/>
        <end position="15"/>
    </location>
</feature>
<dbReference type="PROSITE" id="PS50020">
    <property type="entry name" value="WW_DOMAIN_2"/>
    <property type="match status" value="1"/>
</dbReference>
<evidence type="ECO:0000259" key="21">
    <source>
        <dbReference type="PROSITE" id="PS50222"/>
    </source>
</evidence>
<dbReference type="PROSITE" id="PS50222">
    <property type="entry name" value="EF_HAND_2"/>
    <property type="match status" value="2"/>
</dbReference>
<feature type="region of interest" description="Disordered" evidence="19">
    <location>
        <begin position="256"/>
        <end position="304"/>
    </location>
</feature>
<evidence type="ECO:0000256" key="2">
    <source>
        <dbReference type="ARBA" id="ARBA00011902"/>
    </source>
</evidence>
<dbReference type="InterPro" id="IPR018247">
    <property type="entry name" value="EF_Hand_1_Ca_BS"/>
</dbReference>
<dbReference type="SMART" id="SM00054">
    <property type="entry name" value="EFh"/>
    <property type="match status" value="2"/>
</dbReference>
<sequence>MASSNNPAPSSSSPSYEIPAEHRSSFTPSQADELVAQFRISDADGSGTIDEREFRALLTRMGLQVSAAEADGLVASIDVNGDGLLDFAELVQMVVRLQRGDAKLAALRTFMDTLDTTPVALLEREAAKFGLQVAYQLLEEEEEGGGGESPDGGPSEFVHMQLELVGKVCGPTGRETVKVAGKTTREAKLKAAEAALVKIKKLQPGLAVEPGELPEQWEKWLFANIERGASTKKLMHTLAQKGFLLTGNLTVMQRISSRTSSHRLRTKRNAPNDIYGAGIGSHSGPDNNETSRSGSPIKSSRTARSIAAVDKMPSPPVQVLHPQWAHWCQQELARGIDGNVVLSELVSQGFVPDRSPLFAQRLLHIVKNRDDRCSNSAESPRTAAWKPFSFLRVLEEGILREVELFVFGGQDVNALQLDVNTKLMQSPLHIASKHGYHSIANLLLERGAQVDQVDSFRRTPMLIAARCGHSEITALLLKHGANIFQLDNLKNSGLHLAAFSGSSTIASQLLRAHDDSFRMLLTHLPQLRGECYEHLLQKTYDTIMKNKLRDNERRRYHFSWLFDSVQWLHSELFGNEGDKTRICNMPAPQKAFMDYLVSRYHKKLPKRGIRDELAANGGDENEEEEVGMDDEQARHHKEGDPADWLSLSEMSFFLDTFLREMYKHLPNLQGLTALHVACDENLVCTHERVIQCLAEKHGCSPFLLDHSGRTPLQLLLACRGRPGSPKGDAGREHNLLQQRVERVRAKEIRLETERVAHRRNAWQDEVDRMARDFNELDTLNRMRKLVKEDDGKPVARDTGWDTYEEPLSHNRLFENTRSGFVQRQVPAQLVEEGRARLGWKEKMETSARLVERHRLHPEWELHRVNGADVYFFFNRETERCQWVSPEGLSIREWRTKRFFENAEQLEDEPDQASLVVQFSGAASVAIVDNAVKGRTLGKWRECQGFGGVTFYLHTVDQRIIVEKPDEVALHEGYRYAHALIFERSEEIEAHDRGWHRYYDPQTSHTFYFNELSGDCVHNTCATKVFLQEIRRPKRQARFALTTEELRRRKEEQEWKSALQRARRHEEQLKTAEEDNTTATEQQKREKEELETALRQLESSVTGEHLTIDGNDENHGEIKTGNSPKKKKQPNGGKNKTGRSLAYIDARFRREREIFLRARENKLLTSIDPARMDPRREIERGEEMEHELNEEELENARLEDTDDKPAIRERRRVSRILTRTEERLRLSRALCRWGCEQWLPREFSLEEHERVECPRRLMVCRLGCMEVMERQQWREVIYNHESENEEQCSSRIVYCPRECGVWLPHFDLAVPHMRDLCVRRPVGDLLCRLGCGRVYRGGAHELLSLEQTRLAHEQDDCELRKVKCTWPKCNAGIQAKERNAHRRAHLLSSGILSLVTAEVHKYKVPRDVKLLKFQAWGAGGGSGVLRGQSVGHGGGGAFAQGICPVFPGETLYFSVGSGGSGGKFARMAQIPDDESDDTESGNKTKKVPGGVLVTTQVSTATGGFPGGGQGHSGNKESACGGGGGFTSIYRQGAYGIEYILVAAGGGGGGTCRHGGGGGACKARKPKEGDDIRCGRPGGDVAGGAAGACDEYNPICKFVGTNGASMQGGDGAEFGGGGGGGLFGGGGGGFSPGIVGGGGGGSSYVNASLLTIKSVHVETGGAIKPGGMNENPPQSVRGAYWDLVDGVAGEGGTGSAQTTAQGNHGGVRIARPGFFDDMKFHR</sequence>
<dbReference type="EC" id="2.7.10.1" evidence="2"/>
<feature type="region of interest" description="Disordered" evidence="19">
    <location>
        <begin position="1049"/>
        <end position="1138"/>
    </location>
</feature>
<organism evidence="22 23">
    <name type="scientific">Phytophthora pseudosyringae</name>
    <dbReference type="NCBI Taxonomy" id="221518"/>
    <lineage>
        <taxon>Eukaryota</taxon>
        <taxon>Sar</taxon>
        <taxon>Stramenopiles</taxon>
        <taxon>Oomycota</taxon>
        <taxon>Peronosporomycetes</taxon>
        <taxon>Peronosporales</taxon>
        <taxon>Peronosporaceae</taxon>
        <taxon>Phytophthora</taxon>
    </lineage>
</organism>
<keyword evidence="10" id="KW-0067">ATP-binding</keyword>
<evidence type="ECO:0000256" key="10">
    <source>
        <dbReference type="ARBA" id="ARBA00022840"/>
    </source>
</evidence>
<keyword evidence="17" id="KW-0325">Glycoprotein</keyword>
<comment type="subcellular location">
    <subcellularLocation>
        <location evidence="1">Cell membrane</location>
        <topology evidence="1">Single-pass type I membrane protein</topology>
    </subcellularLocation>
</comment>
<evidence type="ECO:0000256" key="18">
    <source>
        <dbReference type="PROSITE-ProRule" id="PRU00023"/>
    </source>
</evidence>
<feature type="compositionally biased region" description="Acidic residues" evidence="19">
    <location>
        <begin position="619"/>
        <end position="630"/>
    </location>
</feature>
<evidence type="ECO:0000256" key="5">
    <source>
        <dbReference type="ARBA" id="ARBA00022692"/>
    </source>
</evidence>
<protein>
    <recommendedName>
        <fullName evidence="2">receptor protein-tyrosine kinase</fullName>
        <ecNumber evidence="2">2.7.10.1</ecNumber>
    </recommendedName>
</protein>
<keyword evidence="4" id="KW-0808">Transferase</keyword>
<dbReference type="InterPro" id="IPR055163">
    <property type="entry name" value="ALK/LTK-like_GRD"/>
</dbReference>
<dbReference type="InterPro" id="IPR002048">
    <property type="entry name" value="EF_hand_dom"/>
</dbReference>
<feature type="domain" description="EF-hand" evidence="21">
    <location>
        <begin position="65"/>
        <end position="100"/>
    </location>
</feature>
<keyword evidence="8" id="KW-0547">Nucleotide-binding</keyword>
<evidence type="ECO:0000256" key="8">
    <source>
        <dbReference type="ARBA" id="ARBA00022741"/>
    </source>
</evidence>
<evidence type="ECO:0000256" key="7">
    <source>
        <dbReference type="ARBA" id="ARBA00022737"/>
    </source>
</evidence>
<dbReference type="EMBL" id="JAGDFM010000108">
    <property type="protein sequence ID" value="KAG7386068.1"/>
    <property type="molecule type" value="Genomic_DNA"/>
</dbReference>
<keyword evidence="5" id="KW-0812">Transmembrane</keyword>
<evidence type="ECO:0000256" key="16">
    <source>
        <dbReference type="ARBA" id="ARBA00023170"/>
    </source>
</evidence>
<feature type="region of interest" description="Disordered" evidence="19">
    <location>
        <begin position="1"/>
        <end position="28"/>
    </location>
</feature>
<keyword evidence="15" id="KW-1015">Disulfide bond</keyword>
<feature type="repeat" description="ANK" evidence="18">
    <location>
        <begin position="423"/>
        <end position="455"/>
    </location>
</feature>
<evidence type="ECO:0000256" key="17">
    <source>
        <dbReference type="ARBA" id="ARBA00023180"/>
    </source>
</evidence>
<feature type="compositionally biased region" description="Basic and acidic residues" evidence="19">
    <location>
        <begin position="1063"/>
        <end position="1072"/>
    </location>
</feature>
<feature type="compositionally biased region" description="Polar residues" evidence="19">
    <location>
        <begin position="284"/>
        <end position="303"/>
    </location>
</feature>
<keyword evidence="7" id="KW-0677">Repeat</keyword>
<dbReference type="PROSITE" id="PS50297">
    <property type="entry name" value="ANK_REP_REGION"/>
    <property type="match status" value="2"/>
</dbReference>
<dbReference type="GO" id="GO:0005524">
    <property type="term" value="F:ATP binding"/>
    <property type="evidence" value="ECO:0007669"/>
    <property type="project" value="UniProtKB-KW"/>
</dbReference>
<keyword evidence="13" id="KW-0472">Membrane</keyword>
<feature type="domain" description="EF-hand" evidence="21">
    <location>
        <begin position="29"/>
        <end position="64"/>
    </location>
</feature>
<dbReference type="GO" id="GO:0004714">
    <property type="term" value="F:transmembrane receptor protein tyrosine kinase activity"/>
    <property type="evidence" value="ECO:0007669"/>
    <property type="project" value="UniProtKB-EC"/>
</dbReference>
<dbReference type="Proteomes" id="UP000694044">
    <property type="component" value="Unassembled WGS sequence"/>
</dbReference>
<proteinExistence type="predicted"/>
<dbReference type="PANTHER" id="PTHR24173:SF74">
    <property type="entry name" value="ANKYRIN REPEAT DOMAIN-CONTAINING PROTEIN 16"/>
    <property type="match status" value="1"/>
</dbReference>
<dbReference type="GO" id="GO:0005886">
    <property type="term" value="C:plasma membrane"/>
    <property type="evidence" value="ECO:0007669"/>
    <property type="project" value="UniProtKB-SubCell"/>
</dbReference>
<evidence type="ECO:0000256" key="6">
    <source>
        <dbReference type="ARBA" id="ARBA00022729"/>
    </source>
</evidence>
<evidence type="ECO:0000256" key="4">
    <source>
        <dbReference type="ARBA" id="ARBA00022679"/>
    </source>
</evidence>
<keyword evidence="23" id="KW-1185">Reference proteome</keyword>
<feature type="domain" description="WW" evidence="20">
    <location>
        <begin position="853"/>
        <end position="887"/>
    </location>
</feature>
<evidence type="ECO:0000256" key="19">
    <source>
        <dbReference type="SAM" id="MobiDB-lite"/>
    </source>
</evidence>
<feature type="repeat" description="ANK" evidence="18">
    <location>
        <begin position="456"/>
        <end position="488"/>
    </location>
</feature>
<feature type="compositionally biased region" description="Basic and acidic residues" evidence="19">
    <location>
        <begin position="1081"/>
        <end position="1091"/>
    </location>
</feature>
<keyword evidence="12 18" id="KW-0040">ANK repeat</keyword>
<dbReference type="PROSITE" id="PS00018">
    <property type="entry name" value="EF_HAND_1"/>
    <property type="match status" value="2"/>
</dbReference>
<keyword evidence="3" id="KW-1003">Cell membrane</keyword>
<dbReference type="PROSITE" id="PS50088">
    <property type="entry name" value="ANK_REPEAT"/>
    <property type="match status" value="2"/>
</dbReference>
<keyword evidence="14" id="KW-0829">Tyrosine-protein kinase</keyword>
<dbReference type="Pfam" id="PF12810">
    <property type="entry name" value="ALK_LTK_GRD"/>
    <property type="match status" value="1"/>
</dbReference>
<evidence type="ECO:0000256" key="9">
    <source>
        <dbReference type="ARBA" id="ARBA00022777"/>
    </source>
</evidence>
<evidence type="ECO:0000256" key="14">
    <source>
        <dbReference type="ARBA" id="ARBA00023137"/>
    </source>
</evidence>
<gene>
    <name evidence="22" type="ORF">PHYPSEUDO_000660</name>
</gene>
<name>A0A8T1W0L6_9STRA</name>
<comment type="caution">
    <text evidence="22">The sequence shown here is derived from an EMBL/GenBank/DDBJ whole genome shotgun (WGS) entry which is preliminary data.</text>
</comment>
<keyword evidence="11" id="KW-1133">Transmembrane helix</keyword>